<dbReference type="GO" id="GO:0016020">
    <property type="term" value="C:membrane"/>
    <property type="evidence" value="ECO:0007669"/>
    <property type="project" value="UniProtKB-SubCell"/>
</dbReference>
<dbReference type="Proteomes" id="UP000672934">
    <property type="component" value="Unassembled WGS sequence"/>
</dbReference>
<keyword evidence="4 5" id="KW-0472">Membrane</keyword>
<accession>A0A916IU62</accession>
<dbReference type="InterPro" id="IPR007267">
    <property type="entry name" value="GtrA_DPMS_TM"/>
</dbReference>
<proteinExistence type="predicted"/>
<comment type="subcellular location">
    <subcellularLocation>
        <location evidence="1">Membrane</location>
        <topology evidence="1">Multi-pass membrane protein</topology>
    </subcellularLocation>
</comment>
<evidence type="ECO:0000256" key="2">
    <source>
        <dbReference type="ARBA" id="ARBA00022692"/>
    </source>
</evidence>
<feature type="domain" description="GtrA/DPMS transmembrane" evidence="6">
    <location>
        <begin position="7"/>
        <end position="128"/>
    </location>
</feature>
<feature type="transmembrane region" description="Helical" evidence="5">
    <location>
        <begin position="32"/>
        <end position="53"/>
    </location>
</feature>
<protein>
    <recommendedName>
        <fullName evidence="6">GtrA/DPMS transmembrane domain-containing protein</fullName>
    </recommendedName>
</protein>
<evidence type="ECO:0000259" key="6">
    <source>
        <dbReference type="Pfam" id="PF04138"/>
    </source>
</evidence>
<dbReference type="RefSeq" id="WP_211947186.1">
    <property type="nucleotide sequence ID" value="NZ_CAJPUY010000007.1"/>
</dbReference>
<comment type="caution">
    <text evidence="7">The sequence shown here is derived from an EMBL/GenBank/DDBJ whole genome shotgun (WGS) entry which is preliminary data.</text>
</comment>
<evidence type="ECO:0000256" key="5">
    <source>
        <dbReference type="SAM" id="Phobius"/>
    </source>
</evidence>
<reference evidence="7" key="1">
    <citation type="submission" date="2021-03" db="EMBL/GenBank/DDBJ databases">
        <authorList>
            <person name="Peeters C."/>
        </authorList>
    </citation>
    <scope>NUCLEOTIDE SEQUENCE</scope>
    <source>
        <strain evidence="7">LMG 31506</strain>
    </source>
</reference>
<organism evidence="7 8">
    <name type="scientific">Cupriavidus yeoncheonensis</name>
    <dbReference type="NCBI Taxonomy" id="1462994"/>
    <lineage>
        <taxon>Bacteria</taxon>
        <taxon>Pseudomonadati</taxon>
        <taxon>Pseudomonadota</taxon>
        <taxon>Betaproteobacteria</taxon>
        <taxon>Burkholderiales</taxon>
        <taxon>Burkholderiaceae</taxon>
        <taxon>Cupriavidus</taxon>
    </lineage>
</organism>
<feature type="transmembrane region" description="Helical" evidence="5">
    <location>
        <begin position="105"/>
        <end position="122"/>
    </location>
</feature>
<sequence length="131" mass="14723">MGLAITYAMLALIATAANIGVQDILIRHYTGPFQVLLSVVAGTGVGLLLKYVLDKRFIFRFSPRNASHDGQTFIIYTATGLATTLMFWAFEFGFDYLFDTREMRYLGAVIGLAIGYTVKYKLDRQYTFRPA</sequence>
<feature type="transmembrane region" description="Helical" evidence="5">
    <location>
        <begin position="73"/>
        <end position="90"/>
    </location>
</feature>
<dbReference type="NCBIfam" id="NF037976">
    <property type="entry name" value="gtrA_1"/>
    <property type="match status" value="1"/>
</dbReference>
<evidence type="ECO:0000256" key="3">
    <source>
        <dbReference type="ARBA" id="ARBA00022989"/>
    </source>
</evidence>
<evidence type="ECO:0000313" key="7">
    <source>
        <dbReference type="EMBL" id="CAG2140161.1"/>
    </source>
</evidence>
<keyword evidence="3 5" id="KW-1133">Transmembrane helix</keyword>
<evidence type="ECO:0000256" key="1">
    <source>
        <dbReference type="ARBA" id="ARBA00004141"/>
    </source>
</evidence>
<dbReference type="AlphaFoldDB" id="A0A916IU62"/>
<keyword evidence="2 5" id="KW-0812">Transmembrane</keyword>
<dbReference type="EMBL" id="CAJPUY010000007">
    <property type="protein sequence ID" value="CAG2140161.1"/>
    <property type="molecule type" value="Genomic_DNA"/>
</dbReference>
<dbReference type="GO" id="GO:0000271">
    <property type="term" value="P:polysaccharide biosynthetic process"/>
    <property type="evidence" value="ECO:0007669"/>
    <property type="project" value="InterPro"/>
</dbReference>
<dbReference type="Pfam" id="PF04138">
    <property type="entry name" value="GtrA_DPMS_TM"/>
    <property type="match status" value="1"/>
</dbReference>
<keyword evidence="8" id="KW-1185">Reference proteome</keyword>
<evidence type="ECO:0000256" key="4">
    <source>
        <dbReference type="ARBA" id="ARBA00023136"/>
    </source>
</evidence>
<evidence type="ECO:0000313" key="8">
    <source>
        <dbReference type="Proteomes" id="UP000672934"/>
    </source>
</evidence>
<name>A0A916IU62_9BURK</name>
<gene>
    <name evidence="7" type="ORF">LMG31506_02201</name>
</gene>